<name>A0A2U1UBU8_9GAMM</name>
<dbReference type="OrthoDB" id="7033575at2"/>
<evidence type="ECO:0000313" key="1">
    <source>
        <dbReference type="EMBL" id="PWC19044.1"/>
    </source>
</evidence>
<protein>
    <submittedName>
        <fullName evidence="1">DUF2514 domain-containing protein</fullName>
    </submittedName>
</protein>
<dbReference type="InterPro" id="IPR019659">
    <property type="entry name" value="DUF2514"/>
</dbReference>
<dbReference type="Pfam" id="PF10721">
    <property type="entry name" value="DUF2514"/>
    <property type="match status" value="1"/>
</dbReference>
<comment type="caution">
    <text evidence="1">The sequence shown here is derived from an EMBL/GenBank/DDBJ whole genome shotgun (WGS) entry which is preliminary data.</text>
</comment>
<accession>A0A2U1UBU8</accession>
<sequence length="72" mass="7494">IATIRRQLAASETSRISATASAGAARASTAILLADVLQRADDRAGELAAYADRARVAGLTCERAYDAITESK</sequence>
<evidence type="ECO:0000313" key="2">
    <source>
        <dbReference type="Proteomes" id="UP000295985"/>
    </source>
</evidence>
<feature type="non-terminal residue" evidence="1">
    <location>
        <position position="1"/>
    </location>
</feature>
<dbReference type="AlphaFoldDB" id="A0A2U1UBU8"/>
<proteinExistence type="predicted"/>
<organism evidence="1 2">
    <name type="scientific">Brenneria nigrifluens DSM 30175 = ATCC 13028</name>
    <dbReference type="NCBI Taxonomy" id="1121120"/>
    <lineage>
        <taxon>Bacteria</taxon>
        <taxon>Pseudomonadati</taxon>
        <taxon>Pseudomonadota</taxon>
        <taxon>Gammaproteobacteria</taxon>
        <taxon>Enterobacterales</taxon>
        <taxon>Pectobacteriaceae</taxon>
        <taxon>Brenneria</taxon>
    </lineage>
</organism>
<dbReference type="Proteomes" id="UP000295985">
    <property type="component" value="Unassembled WGS sequence"/>
</dbReference>
<gene>
    <name evidence="1" type="ORF">DDT54_22545</name>
</gene>
<dbReference type="EMBL" id="QDKK01000059">
    <property type="protein sequence ID" value="PWC19044.1"/>
    <property type="molecule type" value="Genomic_DNA"/>
</dbReference>
<reference evidence="1 2" key="1">
    <citation type="submission" date="2018-04" db="EMBL/GenBank/DDBJ databases">
        <title>Brenneria corticis sp.nov.</title>
        <authorList>
            <person name="Li Y."/>
        </authorList>
    </citation>
    <scope>NUCLEOTIDE SEQUENCE [LARGE SCALE GENOMIC DNA]</scope>
    <source>
        <strain evidence="1 2">LMG 2694</strain>
    </source>
</reference>